<keyword evidence="1" id="KW-0812">Transmembrane</keyword>
<name>A0A9P4Q131_9PEZI</name>
<evidence type="ECO:0000256" key="1">
    <source>
        <dbReference type="SAM" id="Phobius"/>
    </source>
</evidence>
<reference evidence="2" key="1">
    <citation type="journal article" date="2020" name="Stud. Mycol.">
        <title>101 Dothideomycetes genomes: a test case for predicting lifestyles and emergence of pathogens.</title>
        <authorList>
            <person name="Haridas S."/>
            <person name="Albert R."/>
            <person name="Binder M."/>
            <person name="Bloem J."/>
            <person name="Labutti K."/>
            <person name="Salamov A."/>
            <person name="Andreopoulos B."/>
            <person name="Baker S."/>
            <person name="Barry K."/>
            <person name="Bills G."/>
            <person name="Bluhm B."/>
            <person name="Cannon C."/>
            <person name="Castanera R."/>
            <person name="Culley D."/>
            <person name="Daum C."/>
            <person name="Ezra D."/>
            <person name="Gonzalez J."/>
            <person name="Henrissat B."/>
            <person name="Kuo A."/>
            <person name="Liang C."/>
            <person name="Lipzen A."/>
            <person name="Lutzoni F."/>
            <person name="Magnuson J."/>
            <person name="Mondo S."/>
            <person name="Nolan M."/>
            <person name="Ohm R."/>
            <person name="Pangilinan J."/>
            <person name="Park H.-J."/>
            <person name="Ramirez L."/>
            <person name="Alfaro M."/>
            <person name="Sun H."/>
            <person name="Tritt A."/>
            <person name="Yoshinaga Y."/>
            <person name="Zwiers L.-H."/>
            <person name="Turgeon B."/>
            <person name="Goodwin S."/>
            <person name="Spatafora J."/>
            <person name="Crous P."/>
            <person name="Grigoriev I."/>
        </authorList>
    </citation>
    <scope>NUCLEOTIDE SEQUENCE</scope>
    <source>
        <strain evidence="2">CBS 116435</strain>
    </source>
</reference>
<organism evidence="2 3">
    <name type="scientific">Polychaeton citri CBS 116435</name>
    <dbReference type="NCBI Taxonomy" id="1314669"/>
    <lineage>
        <taxon>Eukaryota</taxon>
        <taxon>Fungi</taxon>
        <taxon>Dikarya</taxon>
        <taxon>Ascomycota</taxon>
        <taxon>Pezizomycotina</taxon>
        <taxon>Dothideomycetes</taxon>
        <taxon>Dothideomycetidae</taxon>
        <taxon>Capnodiales</taxon>
        <taxon>Capnodiaceae</taxon>
        <taxon>Polychaeton</taxon>
    </lineage>
</organism>
<comment type="caution">
    <text evidence="2">The sequence shown here is derived from an EMBL/GenBank/DDBJ whole genome shotgun (WGS) entry which is preliminary data.</text>
</comment>
<sequence length="70" mass="8142">MHPRCVPKRVYMWGTLNCMEIWIVTFRFAVGVVGKCALARHQSSHVTRRLNLNLAWPYLTVQAARVIRAF</sequence>
<keyword evidence="1" id="KW-1133">Transmembrane helix</keyword>
<accession>A0A9P4Q131</accession>
<keyword evidence="3" id="KW-1185">Reference proteome</keyword>
<gene>
    <name evidence="2" type="ORF">K431DRAFT_129148</name>
</gene>
<keyword evidence="1" id="KW-0472">Membrane</keyword>
<protein>
    <submittedName>
        <fullName evidence="2">Uncharacterized protein</fullName>
    </submittedName>
</protein>
<proteinExistence type="predicted"/>
<dbReference type="EMBL" id="MU003822">
    <property type="protein sequence ID" value="KAF2718638.1"/>
    <property type="molecule type" value="Genomic_DNA"/>
</dbReference>
<dbReference type="AlphaFoldDB" id="A0A9P4Q131"/>
<dbReference type="Proteomes" id="UP000799441">
    <property type="component" value="Unassembled WGS sequence"/>
</dbReference>
<evidence type="ECO:0000313" key="2">
    <source>
        <dbReference type="EMBL" id="KAF2718638.1"/>
    </source>
</evidence>
<evidence type="ECO:0000313" key="3">
    <source>
        <dbReference type="Proteomes" id="UP000799441"/>
    </source>
</evidence>
<feature type="transmembrane region" description="Helical" evidence="1">
    <location>
        <begin position="21"/>
        <end position="39"/>
    </location>
</feature>